<dbReference type="PANTHER" id="PTHR46116:SF15">
    <property type="entry name" value="(E3-INDEPENDENT) E2 UBIQUITIN-CONJUGATING ENZYME"/>
    <property type="match status" value="1"/>
</dbReference>
<organism evidence="5 6">
    <name type="scientific">Apodospora peruviana</name>
    <dbReference type="NCBI Taxonomy" id="516989"/>
    <lineage>
        <taxon>Eukaryota</taxon>
        <taxon>Fungi</taxon>
        <taxon>Dikarya</taxon>
        <taxon>Ascomycota</taxon>
        <taxon>Pezizomycotina</taxon>
        <taxon>Sordariomycetes</taxon>
        <taxon>Sordariomycetidae</taxon>
        <taxon>Sordariales</taxon>
        <taxon>Lasiosphaeriaceae</taxon>
        <taxon>Apodospora</taxon>
    </lineage>
</organism>
<dbReference type="SUPFAM" id="SSF54495">
    <property type="entry name" value="UBC-like"/>
    <property type="match status" value="1"/>
</dbReference>
<dbReference type="AlphaFoldDB" id="A0AAE0MB86"/>
<dbReference type="EMBL" id="JAUEDM010000002">
    <property type="protein sequence ID" value="KAK3326102.1"/>
    <property type="molecule type" value="Genomic_DNA"/>
</dbReference>
<dbReference type="Proteomes" id="UP001283341">
    <property type="component" value="Unassembled WGS sequence"/>
</dbReference>
<feature type="region of interest" description="Disordered" evidence="3">
    <location>
        <begin position="207"/>
        <end position="238"/>
    </location>
</feature>
<evidence type="ECO:0000259" key="4">
    <source>
        <dbReference type="PROSITE" id="PS50127"/>
    </source>
</evidence>
<dbReference type="PANTHER" id="PTHR46116">
    <property type="entry name" value="(E3-INDEPENDENT) E2 UBIQUITIN-CONJUGATING ENZYME"/>
    <property type="match status" value="1"/>
</dbReference>
<evidence type="ECO:0000256" key="3">
    <source>
        <dbReference type="SAM" id="MobiDB-lite"/>
    </source>
</evidence>
<dbReference type="Pfam" id="PF00179">
    <property type="entry name" value="UQ_con"/>
    <property type="match status" value="1"/>
</dbReference>
<name>A0AAE0MB86_9PEZI</name>
<keyword evidence="1" id="KW-0808">Transferase</keyword>
<proteinExistence type="predicted"/>
<gene>
    <name evidence="5" type="ORF">B0H66DRAFT_146950</name>
</gene>
<dbReference type="InterPro" id="IPR016135">
    <property type="entry name" value="UBQ-conjugating_enzyme/RWD"/>
</dbReference>
<keyword evidence="6" id="KW-1185">Reference proteome</keyword>
<dbReference type="GO" id="GO:0061631">
    <property type="term" value="F:ubiquitin conjugating enzyme activity"/>
    <property type="evidence" value="ECO:0007669"/>
    <property type="project" value="TreeGrafter"/>
</dbReference>
<evidence type="ECO:0000256" key="2">
    <source>
        <dbReference type="ARBA" id="ARBA00022786"/>
    </source>
</evidence>
<evidence type="ECO:0000313" key="5">
    <source>
        <dbReference type="EMBL" id="KAK3326102.1"/>
    </source>
</evidence>
<evidence type="ECO:0000256" key="1">
    <source>
        <dbReference type="ARBA" id="ARBA00022679"/>
    </source>
</evidence>
<reference evidence="5" key="1">
    <citation type="journal article" date="2023" name="Mol. Phylogenet. Evol.">
        <title>Genome-scale phylogeny and comparative genomics of the fungal order Sordariales.</title>
        <authorList>
            <person name="Hensen N."/>
            <person name="Bonometti L."/>
            <person name="Westerberg I."/>
            <person name="Brannstrom I.O."/>
            <person name="Guillou S."/>
            <person name="Cros-Aarteil S."/>
            <person name="Calhoun S."/>
            <person name="Haridas S."/>
            <person name="Kuo A."/>
            <person name="Mondo S."/>
            <person name="Pangilinan J."/>
            <person name="Riley R."/>
            <person name="LaButti K."/>
            <person name="Andreopoulos B."/>
            <person name="Lipzen A."/>
            <person name="Chen C."/>
            <person name="Yan M."/>
            <person name="Daum C."/>
            <person name="Ng V."/>
            <person name="Clum A."/>
            <person name="Steindorff A."/>
            <person name="Ohm R.A."/>
            <person name="Martin F."/>
            <person name="Silar P."/>
            <person name="Natvig D.O."/>
            <person name="Lalanne C."/>
            <person name="Gautier V."/>
            <person name="Ament-Velasquez S.L."/>
            <person name="Kruys A."/>
            <person name="Hutchinson M.I."/>
            <person name="Powell A.J."/>
            <person name="Barry K."/>
            <person name="Miller A.N."/>
            <person name="Grigoriev I.V."/>
            <person name="Debuchy R."/>
            <person name="Gladieux P."/>
            <person name="Hiltunen Thoren M."/>
            <person name="Johannesson H."/>
        </authorList>
    </citation>
    <scope>NUCLEOTIDE SEQUENCE</scope>
    <source>
        <strain evidence="5">CBS 118394</strain>
    </source>
</reference>
<dbReference type="PROSITE" id="PS50127">
    <property type="entry name" value="UBC_2"/>
    <property type="match status" value="1"/>
</dbReference>
<feature type="domain" description="UBC core" evidence="4">
    <location>
        <begin position="513"/>
        <end position="665"/>
    </location>
</feature>
<sequence>MDVLGSRFPHQDQDLQILEDEQLARTMQQGFDRGSLGLGSQFDSSDLEMAVNSPSFGSLEHLRAYGRDLLNTKCCKCKTSLVGCAESIVSRTREQLKQGCLHPLLRCPNSGCRARTCVGCGDYSYCTTAFDSIKSKAKESLVWWWCDKARIFLAFSLLCGPEFKQLDILNNQTAPQPITERLRTRFKHSKSDAGPSVSEKVQAFEKGAKPAKLSHKSARRADSQLSKGTGYGGSESSSSSLHKIIHRAKTGSTPEEQTWESYFRALAIVLPDSGRIREQDGTTFDAIPQPLLFAMISRSPLLRKASELLRNDSIEEIATQVQLYAALFDFLESVRSHRDTVCTLYYHQCLYSLPEQLLHACLSPTVPVDSKLEITEPLHEIVKKFAVPCAYFLQMVSSHSQSFQLEEEQALIALTKRFCGVAKAQEEGYQRLFGKKEARRSQEIGAEMLPMSSVTTRARGLREAEKRQDKIKEQAEAWHREHRVKELCDDKILSSFYFATKAESLGLARPAPGRMKKLITQLASLRTDLPEGIYIRHASSRVDVMKVLIIGPADTPYENGLFEFDLFCGEKWPVAPPEMQFRTTGGGAVTFNPNLYNNGKVCLSLLGTWQGPSWEPNMSTILQVLISIQGMSLAQGPAKFLSLLPALNFIGFGSYHDLCHKHHYY</sequence>
<keyword evidence="2" id="KW-0833">Ubl conjugation pathway</keyword>
<reference evidence="5" key="2">
    <citation type="submission" date="2023-06" db="EMBL/GenBank/DDBJ databases">
        <authorList>
            <consortium name="Lawrence Berkeley National Laboratory"/>
            <person name="Haridas S."/>
            <person name="Hensen N."/>
            <person name="Bonometti L."/>
            <person name="Westerberg I."/>
            <person name="Brannstrom I.O."/>
            <person name="Guillou S."/>
            <person name="Cros-Aarteil S."/>
            <person name="Calhoun S."/>
            <person name="Kuo A."/>
            <person name="Mondo S."/>
            <person name="Pangilinan J."/>
            <person name="Riley R."/>
            <person name="Labutti K."/>
            <person name="Andreopoulos B."/>
            <person name="Lipzen A."/>
            <person name="Chen C."/>
            <person name="Yanf M."/>
            <person name="Daum C."/>
            <person name="Ng V."/>
            <person name="Clum A."/>
            <person name="Steindorff A."/>
            <person name="Ohm R."/>
            <person name="Martin F."/>
            <person name="Silar P."/>
            <person name="Natvig D."/>
            <person name="Lalanne C."/>
            <person name="Gautier V."/>
            <person name="Ament-Velasquez S.L."/>
            <person name="Kruys A."/>
            <person name="Hutchinson M.I."/>
            <person name="Powell A.J."/>
            <person name="Barry K."/>
            <person name="Miller A.N."/>
            <person name="Grigoriev I.V."/>
            <person name="Debuchy R."/>
            <person name="Gladieux P."/>
            <person name="Thoren M.H."/>
            <person name="Johannesson H."/>
        </authorList>
    </citation>
    <scope>NUCLEOTIDE SEQUENCE</scope>
    <source>
        <strain evidence="5">CBS 118394</strain>
    </source>
</reference>
<dbReference type="Gene3D" id="3.10.110.10">
    <property type="entry name" value="Ubiquitin Conjugating Enzyme"/>
    <property type="match status" value="1"/>
</dbReference>
<accession>A0AAE0MB86</accession>
<protein>
    <recommendedName>
        <fullName evidence="4">UBC core domain-containing protein</fullName>
    </recommendedName>
</protein>
<comment type="caution">
    <text evidence="5">The sequence shown here is derived from an EMBL/GenBank/DDBJ whole genome shotgun (WGS) entry which is preliminary data.</text>
</comment>
<evidence type="ECO:0000313" key="6">
    <source>
        <dbReference type="Proteomes" id="UP001283341"/>
    </source>
</evidence>
<dbReference type="InterPro" id="IPR000608">
    <property type="entry name" value="UBC"/>
</dbReference>
<dbReference type="SMART" id="SM00212">
    <property type="entry name" value="UBCc"/>
    <property type="match status" value="1"/>
</dbReference>